<evidence type="ECO:0000256" key="5">
    <source>
        <dbReference type="ARBA" id="ARBA00022759"/>
    </source>
</evidence>
<dbReference type="GO" id="GO:0008821">
    <property type="term" value="F:crossover junction DNA endonuclease activity"/>
    <property type="evidence" value="ECO:0007669"/>
    <property type="project" value="UniProtKB-UniRule"/>
</dbReference>
<evidence type="ECO:0000256" key="9">
    <source>
        <dbReference type="ARBA" id="ARBA00023125"/>
    </source>
</evidence>
<dbReference type="InterPro" id="IPR036397">
    <property type="entry name" value="RNaseH_sf"/>
</dbReference>
<feature type="active site" evidence="13">
    <location>
        <position position="32"/>
    </location>
</feature>
<comment type="subcellular location">
    <subcellularLocation>
        <location evidence="13">Cytoplasm</location>
    </subcellularLocation>
</comment>
<evidence type="ECO:0000256" key="15">
    <source>
        <dbReference type="SAM" id="MobiDB-lite"/>
    </source>
</evidence>
<proteinExistence type="inferred from homology"/>
<feature type="binding site" evidence="13">
    <location>
        <position position="166"/>
    </location>
    <ligand>
        <name>Mg(2+)</name>
        <dbReference type="ChEBI" id="CHEBI:18420"/>
        <label>1</label>
    </ligand>
</feature>
<dbReference type="CDD" id="cd16962">
    <property type="entry name" value="RuvC"/>
    <property type="match status" value="1"/>
</dbReference>
<keyword evidence="3 13" id="KW-0540">Nuclease</keyword>
<dbReference type="EC" id="3.1.21.10" evidence="13 14"/>
<evidence type="ECO:0000256" key="10">
    <source>
        <dbReference type="ARBA" id="ARBA00023172"/>
    </source>
</evidence>
<evidence type="ECO:0000256" key="3">
    <source>
        <dbReference type="ARBA" id="ARBA00022722"/>
    </source>
</evidence>
<dbReference type="PRINTS" id="PR00696">
    <property type="entry name" value="RSOLVASERUVC"/>
</dbReference>
<evidence type="ECO:0000256" key="6">
    <source>
        <dbReference type="ARBA" id="ARBA00022763"/>
    </source>
</evidence>
<evidence type="ECO:0000256" key="13">
    <source>
        <dbReference type="HAMAP-Rule" id="MF_00034"/>
    </source>
</evidence>
<evidence type="ECO:0000256" key="11">
    <source>
        <dbReference type="ARBA" id="ARBA00023204"/>
    </source>
</evidence>
<dbReference type="GO" id="GO:0005737">
    <property type="term" value="C:cytoplasm"/>
    <property type="evidence" value="ECO:0007669"/>
    <property type="project" value="UniProtKB-SubCell"/>
</dbReference>
<dbReference type="GO" id="GO:0000287">
    <property type="term" value="F:magnesium ion binding"/>
    <property type="evidence" value="ECO:0007669"/>
    <property type="project" value="UniProtKB-UniRule"/>
</dbReference>
<dbReference type="GO" id="GO:0003677">
    <property type="term" value="F:DNA binding"/>
    <property type="evidence" value="ECO:0007669"/>
    <property type="project" value="UniProtKB-KW"/>
</dbReference>
<dbReference type="GO" id="GO:0006281">
    <property type="term" value="P:DNA repair"/>
    <property type="evidence" value="ECO:0007669"/>
    <property type="project" value="UniProtKB-UniRule"/>
</dbReference>
<reference evidence="16" key="1">
    <citation type="submission" date="2014-07" db="EMBL/GenBank/DDBJ databases">
        <authorList>
            <person name="Zhang J.E."/>
            <person name="Yang H."/>
            <person name="Guo J."/>
            <person name="Deng Z."/>
            <person name="Luo H."/>
            <person name="Luo M."/>
            <person name="Zhao B."/>
        </authorList>
    </citation>
    <scope>NUCLEOTIDE SEQUENCE</scope>
    <source>
        <strain evidence="16">AM4</strain>
    </source>
</reference>
<feature type="binding site" evidence="13">
    <location>
        <position position="93"/>
    </location>
    <ligand>
        <name>Mg(2+)</name>
        <dbReference type="ChEBI" id="CHEBI:18420"/>
        <label>2</label>
    </ligand>
</feature>
<dbReference type="PANTHER" id="PTHR30194">
    <property type="entry name" value="CROSSOVER JUNCTION ENDODEOXYRIBONUCLEASE RUVC"/>
    <property type="match status" value="1"/>
</dbReference>
<comment type="function">
    <text evidence="13">The RuvA-RuvB-RuvC complex processes Holliday junction (HJ) DNA during genetic recombination and DNA repair. Endonuclease that resolves HJ intermediates. Cleaves cruciform DNA by making single-stranded nicks across the HJ at symmetrical positions within the homologous arms, yielding a 5'-phosphate and a 3'-hydroxyl group; requires a central core of homology in the junction. The consensus cleavage sequence is 5'-(A/T)TT(C/G)-3'. Cleavage occurs on the 3'-side of the TT dinucleotide at the point of strand exchange. HJ branch migration catalyzed by RuvA-RuvB allows RuvC to scan DNA until it finds its consensus sequence, where it cleaves and resolves the cruciform DNA.</text>
</comment>
<dbReference type="SUPFAM" id="SSF53098">
    <property type="entry name" value="Ribonuclease H-like"/>
    <property type="match status" value="1"/>
</dbReference>
<dbReference type="NCBIfam" id="TIGR00228">
    <property type="entry name" value="ruvC"/>
    <property type="match status" value="1"/>
</dbReference>
<dbReference type="PANTHER" id="PTHR30194:SF3">
    <property type="entry name" value="CROSSOVER JUNCTION ENDODEOXYRIBONUCLEASE RUVC"/>
    <property type="match status" value="1"/>
</dbReference>
<dbReference type="Pfam" id="PF02075">
    <property type="entry name" value="RuvC"/>
    <property type="match status" value="1"/>
</dbReference>
<keyword evidence="6 13" id="KW-0227">DNA damage</keyword>
<dbReference type="EMBL" id="LK995539">
    <property type="protein sequence ID" value="CED92264.1"/>
    <property type="molecule type" value="Genomic_DNA"/>
</dbReference>
<keyword evidence="9 13" id="KW-0238">DNA-binding</keyword>
<keyword evidence="7 13" id="KW-0378">Hydrolase</keyword>
<dbReference type="GO" id="GO:0048476">
    <property type="term" value="C:Holliday junction resolvase complex"/>
    <property type="evidence" value="ECO:0007669"/>
    <property type="project" value="UniProtKB-UniRule"/>
</dbReference>
<dbReference type="FunFam" id="3.30.420.10:FF:000002">
    <property type="entry name" value="Crossover junction endodeoxyribonuclease RuvC"/>
    <property type="match status" value="1"/>
</dbReference>
<gene>
    <name evidence="13" type="primary">ruvC</name>
    <name evidence="16" type="ORF">AAM4_2432</name>
</gene>
<keyword evidence="10 13" id="KW-0233">DNA recombination</keyword>
<keyword evidence="4 13" id="KW-0479">Metal-binding</keyword>
<dbReference type="HAMAP" id="MF_00034">
    <property type="entry name" value="RuvC"/>
    <property type="match status" value="1"/>
</dbReference>
<dbReference type="Gene3D" id="3.30.420.10">
    <property type="entry name" value="Ribonuclease H-like superfamily/Ribonuclease H"/>
    <property type="match status" value="1"/>
</dbReference>
<evidence type="ECO:0000256" key="2">
    <source>
        <dbReference type="ARBA" id="ARBA00022490"/>
    </source>
</evidence>
<feature type="region of interest" description="Disordered" evidence="15">
    <location>
        <begin position="211"/>
        <end position="231"/>
    </location>
</feature>
<evidence type="ECO:0000256" key="1">
    <source>
        <dbReference type="ARBA" id="ARBA00009518"/>
    </source>
</evidence>
<dbReference type="InterPro" id="IPR002176">
    <property type="entry name" value="X-over_junc_endoDNase_RuvC"/>
</dbReference>
<evidence type="ECO:0000256" key="4">
    <source>
        <dbReference type="ARBA" id="ARBA00022723"/>
    </source>
</evidence>
<dbReference type="GO" id="GO:0006310">
    <property type="term" value="P:DNA recombination"/>
    <property type="evidence" value="ECO:0007669"/>
    <property type="project" value="UniProtKB-UniRule"/>
</dbReference>
<feature type="binding site" evidence="13">
    <location>
        <position position="32"/>
    </location>
    <ligand>
        <name>Mg(2+)</name>
        <dbReference type="ChEBI" id="CHEBI:18420"/>
        <label>1</label>
    </ligand>
</feature>
<comment type="catalytic activity">
    <reaction evidence="12 13">
        <text>Endonucleolytic cleavage at a junction such as a reciprocal single-stranded crossover between two homologous DNA duplexes (Holliday junction).</text>
        <dbReference type="EC" id="3.1.21.10"/>
    </reaction>
</comment>
<feature type="active site" evidence="13">
    <location>
        <position position="93"/>
    </location>
</feature>
<dbReference type="InterPro" id="IPR012337">
    <property type="entry name" value="RNaseH-like_sf"/>
</dbReference>
<protein>
    <recommendedName>
        <fullName evidence="13 14">Crossover junction endodeoxyribonuclease RuvC</fullName>
        <ecNumber evidence="13 14">3.1.21.10</ecNumber>
    </recommendedName>
    <alternativeName>
        <fullName evidence="13">Holliday junction nuclease RuvC</fullName>
    </alternativeName>
    <alternativeName>
        <fullName evidence="13">Holliday junction resolvase RuvC</fullName>
    </alternativeName>
</protein>
<evidence type="ECO:0000256" key="12">
    <source>
        <dbReference type="ARBA" id="ARBA00029354"/>
    </source>
</evidence>
<comment type="subunit">
    <text evidence="13">Homodimer which binds Holliday junction (HJ) DNA. The HJ becomes 2-fold symmetrical on binding to RuvC with unstacked arms; it has a different conformation from HJ DNA in complex with RuvA. In the full resolvosome a probable DNA-RuvA(4)-RuvB(12)-RuvC(2) complex forms which resolves the HJ.</text>
</comment>
<keyword evidence="8 13" id="KW-0460">Magnesium</keyword>
<feature type="active site" evidence="13">
    <location>
        <position position="166"/>
    </location>
</feature>
<evidence type="ECO:0000256" key="8">
    <source>
        <dbReference type="ARBA" id="ARBA00022842"/>
    </source>
</evidence>
<keyword evidence="5 13" id="KW-0255">Endonuclease</keyword>
<accession>A0A1L7RS76</accession>
<keyword evidence="11 13" id="KW-0234">DNA repair</keyword>
<evidence type="ECO:0000313" key="16">
    <source>
        <dbReference type="EMBL" id="CED92264.1"/>
    </source>
</evidence>
<comment type="cofactor">
    <cofactor evidence="13">
        <name>Mg(2+)</name>
        <dbReference type="ChEBI" id="CHEBI:18420"/>
    </cofactor>
    <text evidence="13">Binds 2 Mg(2+) ion per subunit.</text>
</comment>
<organism evidence="16">
    <name type="scientific">Actinomyces succiniciruminis</name>
    <dbReference type="NCBI Taxonomy" id="1522002"/>
    <lineage>
        <taxon>Bacteria</taxon>
        <taxon>Bacillati</taxon>
        <taxon>Actinomycetota</taxon>
        <taxon>Actinomycetes</taxon>
        <taxon>Actinomycetales</taxon>
        <taxon>Actinomycetaceae</taxon>
        <taxon>Actinomyces</taxon>
    </lineage>
</organism>
<evidence type="ECO:0000256" key="7">
    <source>
        <dbReference type="ARBA" id="ARBA00022801"/>
    </source>
</evidence>
<sequence length="231" mass="23903">MSEPSPLATERAPGRGGRRRGAVAEQRVLGIDPGMTRCGLGCIDVDSRRRARLVEVGVVRTPASASPELRLLTIADALDDWIARLAPTAVSVERVFAQDNLRSVVPVAEVIGVAMVAGARAGLEVAQHTPSEAKAAVTGSGTAGKAQVQAMVRRILGLDAPPRPADAADALAQAICHAWRGGGTGVDGSTDMVSAGGSIRASARTPAQQAWAAAQARARRTGAVDPRRRTR</sequence>
<feature type="region of interest" description="Disordered" evidence="15">
    <location>
        <begin position="1"/>
        <end position="22"/>
    </location>
</feature>
<evidence type="ECO:0000256" key="14">
    <source>
        <dbReference type="NCBIfam" id="TIGR00228"/>
    </source>
</evidence>
<comment type="similarity">
    <text evidence="1 13">Belongs to the RuvC family.</text>
</comment>
<keyword evidence="2 13" id="KW-0963">Cytoplasm</keyword>
<name>A0A1L7RS76_9ACTO</name>
<dbReference type="AlphaFoldDB" id="A0A1L7RS76"/>